<name>M1DNG6_SOLTU</name>
<organism evidence="1 2">
    <name type="scientific">Solanum tuberosum</name>
    <name type="common">Potato</name>
    <dbReference type="NCBI Taxonomy" id="4113"/>
    <lineage>
        <taxon>Eukaryota</taxon>
        <taxon>Viridiplantae</taxon>
        <taxon>Streptophyta</taxon>
        <taxon>Embryophyta</taxon>
        <taxon>Tracheophyta</taxon>
        <taxon>Spermatophyta</taxon>
        <taxon>Magnoliopsida</taxon>
        <taxon>eudicotyledons</taxon>
        <taxon>Gunneridae</taxon>
        <taxon>Pentapetalae</taxon>
        <taxon>asterids</taxon>
        <taxon>lamiids</taxon>
        <taxon>Solanales</taxon>
        <taxon>Solanaceae</taxon>
        <taxon>Solanoideae</taxon>
        <taxon>Solaneae</taxon>
        <taxon>Solanum</taxon>
    </lineage>
</organism>
<dbReference type="Gramene" id="PGSC0003DMT400091814">
    <property type="protein sequence ID" value="PGSC0003DMT400091814"/>
    <property type="gene ID" value="PGSC0003DMG400041385"/>
</dbReference>
<reference evidence="2" key="1">
    <citation type="journal article" date="2011" name="Nature">
        <title>Genome sequence and analysis of the tuber crop potato.</title>
        <authorList>
            <consortium name="The Potato Genome Sequencing Consortium"/>
        </authorList>
    </citation>
    <scope>NUCLEOTIDE SEQUENCE [LARGE SCALE GENOMIC DNA]</scope>
    <source>
        <strain evidence="2">cv. DM1-3 516 R44</strain>
    </source>
</reference>
<dbReference type="PaxDb" id="4113-PGSC0003DMT400091814"/>
<dbReference type="HOGENOM" id="CLU_028647_7_0_1"/>
<protein>
    <submittedName>
        <fullName evidence="1">Integrase core domain containing protein</fullName>
    </submittedName>
</protein>
<dbReference type="EnsemblPlants" id="PGSC0003DMT400091814">
    <property type="protein sequence ID" value="PGSC0003DMT400091814"/>
    <property type="gene ID" value="PGSC0003DMG400041385"/>
</dbReference>
<dbReference type="InParanoid" id="M1DNG6"/>
<keyword evidence="2" id="KW-1185">Reference proteome</keyword>
<sequence>MATLLQHMRSWMQRSVEESEARMELMMERKIQVVHKRLDAFELRVWERPSPTIDVTTFQTKLARLWADVDALLSPAKVVPECTPEVKEDEVVMTFLFGDTMRQPTLPTLRRLDD</sequence>
<accession>M1DNG6</accession>
<evidence type="ECO:0000313" key="1">
    <source>
        <dbReference type="EnsemblPlants" id="PGSC0003DMT400091814"/>
    </source>
</evidence>
<evidence type="ECO:0000313" key="2">
    <source>
        <dbReference type="Proteomes" id="UP000011115"/>
    </source>
</evidence>
<proteinExistence type="predicted"/>
<dbReference type="Proteomes" id="UP000011115">
    <property type="component" value="Unassembled WGS sequence"/>
</dbReference>
<reference evidence="1" key="2">
    <citation type="submission" date="2015-06" db="UniProtKB">
        <authorList>
            <consortium name="EnsemblPlants"/>
        </authorList>
    </citation>
    <scope>IDENTIFICATION</scope>
    <source>
        <strain evidence="1">DM1-3 516 R44</strain>
    </source>
</reference>
<dbReference type="AlphaFoldDB" id="M1DNG6"/>